<gene>
    <name evidence="2" type="ORF">Taro_055391</name>
</gene>
<evidence type="ECO:0000313" key="2">
    <source>
        <dbReference type="EMBL" id="MQM22340.1"/>
    </source>
</evidence>
<dbReference type="PANTHER" id="PTHR31696:SF73">
    <property type="entry name" value="EXPRESSED PROTEIN"/>
    <property type="match status" value="1"/>
</dbReference>
<proteinExistence type="predicted"/>
<reference evidence="2" key="1">
    <citation type="submission" date="2017-07" db="EMBL/GenBank/DDBJ databases">
        <title>Taro Niue Genome Assembly and Annotation.</title>
        <authorList>
            <person name="Atibalentja N."/>
            <person name="Keating K."/>
            <person name="Fields C.J."/>
        </authorList>
    </citation>
    <scope>NUCLEOTIDE SEQUENCE</scope>
    <source>
        <strain evidence="2">Niue_2</strain>
        <tissue evidence="2">Leaf</tissue>
    </source>
</reference>
<feature type="region of interest" description="Disordered" evidence="1">
    <location>
        <begin position="1"/>
        <end position="46"/>
    </location>
</feature>
<dbReference type="EMBL" id="NMUH01012702">
    <property type="protein sequence ID" value="MQM22340.1"/>
    <property type="molecule type" value="Genomic_DNA"/>
</dbReference>
<evidence type="ECO:0008006" key="4">
    <source>
        <dbReference type="Google" id="ProtNLM"/>
    </source>
</evidence>
<organism evidence="2 3">
    <name type="scientific">Colocasia esculenta</name>
    <name type="common">Wild taro</name>
    <name type="synonym">Arum esculentum</name>
    <dbReference type="NCBI Taxonomy" id="4460"/>
    <lineage>
        <taxon>Eukaryota</taxon>
        <taxon>Viridiplantae</taxon>
        <taxon>Streptophyta</taxon>
        <taxon>Embryophyta</taxon>
        <taxon>Tracheophyta</taxon>
        <taxon>Spermatophyta</taxon>
        <taxon>Magnoliopsida</taxon>
        <taxon>Liliopsida</taxon>
        <taxon>Araceae</taxon>
        <taxon>Aroideae</taxon>
        <taxon>Colocasieae</taxon>
        <taxon>Colocasia</taxon>
    </lineage>
</organism>
<evidence type="ECO:0000256" key="1">
    <source>
        <dbReference type="SAM" id="MobiDB-lite"/>
    </source>
</evidence>
<protein>
    <recommendedName>
        <fullName evidence="4">Protein MIZU-KUSSEI 1</fullName>
    </recommendedName>
</protein>
<accession>A0A843XTH6</accession>
<feature type="region of interest" description="Disordered" evidence="1">
    <location>
        <begin position="194"/>
        <end position="216"/>
    </location>
</feature>
<dbReference type="OrthoDB" id="672310at2759"/>
<sequence length="216" mass="23517">MTEKLSPQRRYPTRTAPEAGDASPCPSPPPPPPLLEPTHGRRRHSRSTKVFRAFRNAFRSFPILTPACRLPAGAGSGGGTHDGHMHGAVRMTGTLFGHRKARISLAIQENPRSLPVLLLELAIPTAKLLQEMGSGLVRIAMECEKKAADKTKLLEEPLWTMYCNGRKTGYGTRRDPTEADLNVMQLLHAVSMGAGPRTPPSRGALTAWHPNGHRSA</sequence>
<dbReference type="NCBIfam" id="TIGR01570">
    <property type="entry name" value="A_thal_3588"/>
    <property type="match status" value="1"/>
</dbReference>
<keyword evidence="3" id="KW-1185">Reference proteome</keyword>
<dbReference type="AlphaFoldDB" id="A0A843XTH6"/>
<dbReference type="GO" id="GO:0010274">
    <property type="term" value="P:hydrotropism"/>
    <property type="evidence" value="ECO:0007669"/>
    <property type="project" value="InterPro"/>
</dbReference>
<dbReference type="PANTHER" id="PTHR31696">
    <property type="entry name" value="PROTEIN MIZU-KUSSEI 1"/>
    <property type="match status" value="1"/>
</dbReference>
<dbReference type="InterPro" id="IPR006460">
    <property type="entry name" value="MIZ1-like_pln"/>
</dbReference>
<evidence type="ECO:0000313" key="3">
    <source>
        <dbReference type="Proteomes" id="UP000652761"/>
    </source>
</evidence>
<name>A0A843XTH6_COLES</name>
<dbReference type="Proteomes" id="UP000652761">
    <property type="component" value="Unassembled WGS sequence"/>
</dbReference>
<dbReference type="Pfam" id="PF04759">
    <property type="entry name" value="DUF617"/>
    <property type="match status" value="1"/>
</dbReference>
<comment type="caution">
    <text evidence="2">The sequence shown here is derived from an EMBL/GenBank/DDBJ whole genome shotgun (WGS) entry which is preliminary data.</text>
</comment>
<feature type="compositionally biased region" description="Pro residues" evidence="1">
    <location>
        <begin position="25"/>
        <end position="35"/>
    </location>
</feature>